<dbReference type="PANTHER" id="PTHR35601:SF1">
    <property type="entry name" value="TOXIN RELE"/>
    <property type="match status" value="1"/>
</dbReference>
<dbReference type="Gene3D" id="3.30.2310.20">
    <property type="entry name" value="RelE-like"/>
    <property type="match status" value="1"/>
</dbReference>
<evidence type="ECO:0000313" key="3">
    <source>
        <dbReference type="EMBL" id="SPY07242.1"/>
    </source>
</evidence>
<dbReference type="Pfam" id="PF05016">
    <property type="entry name" value="ParE_toxin"/>
    <property type="match status" value="1"/>
</dbReference>
<dbReference type="NCBIfam" id="TIGR02385">
    <property type="entry name" value="RelE_StbE"/>
    <property type="match status" value="1"/>
</dbReference>
<sequence length="86" mass="10023">MFQVIYTAQALKSLSKLNKTQARLIVAWIEKNLVNSSNPWFTGKNIKGDLADWRYRVGNYRILCHIIDQTITIEVINIGHRKDSYK</sequence>
<gene>
    <name evidence="3" type="ORF">NCTC11009_00435</name>
</gene>
<dbReference type="EMBL" id="UATH01000001">
    <property type="protein sequence ID" value="SPY07242.1"/>
    <property type="molecule type" value="Genomic_DNA"/>
</dbReference>
<proteinExistence type="inferred from homology"/>
<organism evidence="3 4">
    <name type="scientific">Oligella urethralis</name>
    <dbReference type="NCBI Taxonomy" id="90245"/>
    <lineage>
        <taxon>Bacteria</taxon>
        <taxon>Pseudomonadati</taxon>
        <taxon>Pseudomonadota</taxon>
        <taxon>Betaproteobacteria</taxon>
        <taxon>Burkholderiales</taxon>
        <taxon>Alcaligenaceae</taxon>
        <taxon>Oligella</taxon>
    </lineage>
</organism>
<name>A0A2X1UJ93_9BURK</name>
<dbReference type="InterPro" id="IPR007712">
    <property type="entry name" value="RelE/ParE_toxin"/>
</dbReference>
<dbReference type="AlphaFoldDB" id="A0A2X1UJ93"/>
<dbReference type="InterPro" id="IPR035093">
    <property type="entry name" value="RelE/ParE_toxin_dom_sf"/>
</dbReference>
<dbReference type="Proteomes" id="UP000250242">
    <property type="component" value="Unassembled WGS sequence"/>
</dbReference>
<dbReference type="SUPFAM" id="SSF143011">
    <property type="entry name" value="RelE-like"/>
    <property type="match status" value="1"/>
</dbReference>
<protein>
    <submittedName>
        <fullName evidence="3">Addiction module toxin, RelE/StbE family</fullName>
    </submittedName>
</protein>
<evidence type="ECO:0000256" key="1">
    <source>
        <dbReference type="ARBA" id="ARBA00006226"/>
    </source>
</evidence>
<evidence type="ECO:0000256" key="2">
    <source>
        <dbReference type="ARBA" id="ARBA00022649"/>
    </source>
</evidence>
<accession>A0A2X1UJ93</accession>
<evidence type="ECO:0000313" key="4">
    <source>
        <dbReference type="Proteomes" id="UP000250242"/>
    </source>
</evidence>
<keyword evidence="2" id="KW-1277">Toxin-antitoxin system</keyword>
<dbReference type="RefSeq" id="WP_113062228.1">
    <property type="nucleotide sequence ID" value="NZ_CP137240.1"/>
</dbReference>
<dbReference type="PANTHER" id="PTHR35601">
    <property type="entry name" value="TOXIN RELE"/>
    <property type="match status" value="1"/>
</dbReference>
<comment type="similarity">
    <text evidence="1">Belongs to the RelE toxin family.</text>
</comment>
<reference evidence="3 4" key="1">
    <citation type="submission" date="2018-06" db="EMBL/GenBank/DDBJ databases">
        <authorList>
            <consortium name="Pathogen Informatics"/>
            <person name="Doyle S."/>
        </authorList>
    </citation>
    <scope>NUCLEOTIDE SEQUENCE [LARGE SCALE GENOMIC DNA]</scope>
    <source>
        <strain evidence="3 4">NCTC11009</strain>
    </source>
</reference>